<dbReference type="SMART" id="SM00382">
    <property type="entry name" value="AAA"/>
    <property type="match status" value="1"/>
</dbReference>
<gene>
    <name evidence="6" type="primary">LOC105359439</name>
</gene>
<dbReference type="Pfam" id="PF16193">
    <property type="entry name" value="AAA_assoc_2"/>
    <property type="match status" value="1"/>
</dbReference>
<dbReference type="Pfam" id="PF12002">
    <property type="entry name" value="MgsA_C"/>
    <property type="match status" value="1"/>
</dbReference>
<dbReference type="GO" id="GO:0003677">
    <property type="term" value="F:DNA binding"/>
    <property type="evidence" value="ECO:0007669"/>
    <property type="project" value="InterPro"/>
</dbReference>
<dbReference type="InterPro" id="IPR027417">
    <property type="entry name" value="P-loop_NTPase"/>
</dbReference>
<dbReference type="Gene3D" id="1.10.8.60">
    <property type="match status" value="1"/>
</dbReference>
<accession>A0AAJ6YBH9</accession>
<proteinExistence type="inferred from homology"/>
<reference evidence="6" key="1">
    <citation type="submission" date="2025-08" db="UniProtKB">
        <authorList>
            <consortium name="RefSeq"/>
        </authorList>
    </citation>
    <scope>IDENTIFICATION</scope>
</reference>
<keyword evidence="5" id="KW-1185">Reference proteome</keyword>
<dbReference type="Gene3D" id="3.40.50.300">
    <property type="entry name" value="P-loop containing nucleotide triphosphate hydrolases"/>
    <property type="match status" value="1"/>
</dbReference>
<dbReference type="InterPro" id="IPR032423">
    <property type="entry name" value="AAA_assoc_2"/>
</dbReference>
<name>A0AAJ6YBH9_9HYME</name>
<comment type="similarity">
    <text evidence="1">Belongs to the AAA ATPase family. RarA/MGS1/WRNIP1 subfamily.</text>
</comment>
<evidence type="ECO:0000256" key="2">
    <source>
        <dbReference type="ARBA" id="ARBA00022741"/>
    </source>
</evidence>
<dbReference type="GO" id="GO:0000731">
    <property type="term" value="P:DNA synthesis involved in DNA repair"/>
    <property type="evidence" value="ECO:0007669"/>
    <property type="project" value="TreeGrafter"/>
</dbReference>
<dbReference type="Gene3D" id="1.20.272.10">
    <property type="match status" value="1"/>
</dbReference>
<keyword evidence="3" id="KW-0067">ATP-binding</keyword>
<dbReference type="RefSeq" id="XP_011494356.1">
    <property type="nucleotide sequence ID" value="XM_011496054.1"/>
</dbReference>
<evidence type="ECO:0000313" key="6">
    <source>
        <dbReference type="RefSeq" id="XP_011494356.1"/>
    </source>
</evidence>
<dbReference type="InterPro" id="IPR003959">
    <property type="entry name" value="ATPase_AAA_core"/>
</dbReference>
<dbReference type="Proteomes" id="UP000695007">
    <property type="component" value="Unplaced"/>
</dbReference>
<dbReference type="GO" id="GO:0005524">
    <property type="term" value="F:ATP binding"/>
    <property type="evidence" value="ECO:0007669"/>
    <property type="project" value="UniProtKB-KW"/>
</dbReference>
<dbReference type="KEGG" id="csol:105359439"/>
<sequence>MNYKSSNKYNDAQRNINKNNNYVPLTKRMRPNNLNDYVGQSHVIGPKTVLYNLLKTGVIPSMIVWGPPGCGKDALVNLIIEENKTLCDGLITLIELSASTASINDIKKAVKEAKTTSNQTIIIMNEIHKFNKLQQDIFLPHVEAGTFILIGITIENPFSLNSALLSRCRIFMLNKLQKDDLISILSKAVKSINGEIILKSKNATESNVTTSFFIDQEVIVWLAEMCDGDCKIALNGLESAVEAKVSNIDKSTKPINLNISDIKCSLTAIQATNNKQSDNIYQMHSALHHCIIGDDENAALYWLARIMETGEDPVYIAKRLVRVASEDIDFDDEDAPQRFIQCKHVK</sequence>
<dbReference type="GO" id="GO:0017116">
    <property type="term" value="F:single-stranded DNA helicase activity"/>
    <property type="evidence" value="ECO:0007669"/>
    <property type="project" value="TreeGrafter"/>
</dbReference>
<dbReference type="PANTHER" id="PTHR13779:SF7">
    <property type="entry name" value="ATPASE WRNIP1"/>
    <property type="match status" value="1"/>
</dbReference>
<dbReference type="AlphaFoldDB" id="A0AAJ6YBH9"/>
<keyword evidence="2" id="KW-0547">Nucleotide-binding</keyword>
<dbReference type="GO" id="GO:0016887">
    <property type="term" value="F:ATP hydrolysis activity"/>
    <property type="evidence" value="ECO:0007669"/>
    <property type="project" value="InterPro"/>
</dbReference>
<dbReference type="Pfam" id="PF00004">
    <property type="entry name" value="AAA"/>
    <property type="match status" value="1"/>
</dbReference>
<evidence type="ECO:0000256" key="3">
    <source>
        <dbReference type="ARBA" id="ARBA00022840"/>
    </source>
</evidence>
<feature type="domain" description="AAA+ ATPase" evidence="4">
    <location>
        <begin position="58"/>
        <end position="176"/>
    </location>
</feature>
<evidence type="ECO:0000256" key="1">
    <source>
        <dbReference type="ARBA" id="ARBA00008959"/>
    </source>
</evidence>
<dbReference type="SUPFAM" id="SSF52540">
    <property type="entry name" value="P-loop containing nucleoside triphosphate hydrolases"/>
    <property type="match status" value="1"/>
</dbReference>
<evidence type="ECO:0000259" key="4">
    <source>
        <dbReference type="SMART" id="SM00382"/>
    </source>
</evidence>
<dbReference type="InterPro" id="IPR003593">
    <property type="entry name" value="AAA+_ATPase"/>
</dbReference>
<dbReference type="GeneID" id="105359439"/>
<protein>
    <submittedName>
        <fullName evidence="6">ATPase WRNIP1-like isoform X1</fullName>
    </submittedName>
</protein>
<dbReference type="InterPro" id="IPR051314">
    <property type="entry name" value="AAA_ATPase_RarA/MGS1/WRNIP1"/>
</dbReference>
<evidence type="ECO:0000313" key="5">
    <source>
        <dbReference type="Proteomes" id="UP000695007"/>
    </source>
</evidence>
<dbReference type="InterPro" id="IPR008921">
    <property type="entry name" value="DNA_pol3_clamp-load_cplx_C"/>
</dbReference>
<dbReference type="SUPFAM" id="SSF48019">
    <property type="entry name" value="post-AAA+ oligomerization domain-like"/>
    <property type="match status" value="1"/>
</dbReference>
<dbReference type="PANTHER" id="PTHR13779">
    <property type="entry name" value="WERNER HELICASE-INTERACTING PROTEIN 1 FAMILY MEMBER"/>
    <property type="match status" value="1"/>
</dbReference>
<dbReference type="InterPro" id="IPR021886">
    <property type="entry name" value="MgsA_C"/>
</dbReference>
<dbReference type="GO" id="GO:0006261">
    <property type="term" value="P:DNA-templated DNA replication"/>
    <property type="evidence" value="ECO:0007669"/>
    <property type="project" value="TreeGrafter"/>
</dbReference>
<dbReference type="GO" id="GO:0008047">
    <property type="term" value="F:enzyme activator activity"/>
    <property type="evidence" value="ECO:0007669"/>
    <property type="project" value="TreeGrafter"/>
</dbReference>
<organism evidence="5 6">
    <name type="scientific">Ceratosolen solmsi marchali</name>
    <dbReference type="NCBI Taxonomy" id="326594"/>
    <lineage>
        <taxon>Eukaryota</taxon>
        <taxon>Metazoa</taxon>
        <taxon>Ecdysozoa</taxon>
        <taxon>Arthropoda</taxon>
        <taxon>Hexapoda</taxon>
        <taxon>Insecta</taxon>
        <taxon>Pterygota</taxon>
        <taxon>Neoptera</taxon>
        <taxon>Endopterygota</taxon>
        <taxon>Hymenoptera</taxon>
        <taxon>Apocrita</taxon>
        <taxon>Proctotrupomorpha</taxon>
        <taxon>Chalcidoidea</taxon>
        <taxon>Agaonidae</taxon>
        <taxon>Agaoninae</taxon>
        <taxon>Ceratosolen</taxon>
    </lineage>
</organism>
<dbReference type="GO" id="GO:0005634">
    <property type="term" value="C:nucleus"/>
    <property type="evidence" value="ECO:0007669"/>
    <property type="project" value="TreeGrafter"/>
</dbReference>